<evidence type="ECO:0000313" key="2">
    <source>
        <dbReference type="Proteomes" id="UP000823388"/>
    </source>
</evidence>
<dbReference type="EMBL" id="CM029045">
    <property type="protein sequence ID" value="KAG2601151.1"/>
    <property type="molecule type" value="Genomic_DNA"/>
</dbReference>
<dbReference type="OrthoDB" id="696909at2759"/>
<evidence type="ECO:0000313" key="1">
    <source>
        <dbReference type="EMBL" id="KAG2601151.1"/>
    </source>
</evidence>
<accession>A0A8T0SRC9</accession>
<organism evidence="1 2">
    <name type="scientific">Panicum virgatum</name>
    <name type="common">Blackwell switchgrass</name>
    <dbReference type="NCBI Taxonomy" id="38727"/>
    <lineage>
        <taxon>Eukaryota</taxon>
        <taxon>Viridiplantae</taxon>
        <taxon>Streptophyta</taxon>
        <taxon>Embryophyta</taxon>
        <taxon>Tracheophyta</taxon>
        <taxon>Spermatophyta</taxon>
        <taxon>Magnoliopsida</taxon>
        <taxon>Liliopsida</taxon>
        <taxon>Poales</taxon>
        <taxon>Poaceae</taxon>
        <taxon>PACMAD clade</taxon>
        <taxon>Panicoideae</taxon>
        <taxon>Panicodae</taxon>
        <taxon>Paniceae</taxon>
        <taxon>Panicinae</taxon>
        <taxon>Panicum</taxon>
        <taxon>Panicum sect. Hiantes</taxon>
    </lineage>
</organism>
<name>A0A8T0SRC9_PANVG</name>
<gene>
    <name evidence="1" type="ORF">PVAP13_5KG608314</name>
</gene>
<dbReference type="AlphaFoldDB" id="A0A8T0SRC9"/>
<keyword evidence="2" id="KW-1185">Reference proteome</keyword>
<dbReference type="Proteomes" id="UP000823388">
    <property type="component" value="Chromosome 5K"/>
</dbReference>
<sequence>MPAFLGQSCADPNTRREEGMEIFRASKGALRRLNSRMLTACAERGEMMRRNGCIPPPPPIELVDYPDFFERAWGWDSLLSHDMVTPLLLSKMYLRHYYIRNHQIEANAAGADGLDGDDHGNGMLAALAVSCIKMENSLKHVWECRAESFTIDDDETEVQLVSDNITKRAHEMAQIQGSEFPAAAIALKCITKEAELMRQCIISGDSIMSFSLSNSLRRCALILMTCKDYVPAAAAMMGVMKEAESAIGLLRADQDLNNAKIACTDFVRHRTLLIMFELCDECSAVAQPTVYDLLTYYSSHCTHISRLS</sequence>
<comment type="caution">
    <text evidence="1">The sequence shown here is derived from an EMBL/GenBank/DDBJ whole genome shotgun (WGS) entry which is preliminary data.</text>
</comment>
<proteinExistence type="predicted"/>
<protein>
    <submittedName>
        <fullName evidence="1">Uncharacterized protein</fullName>
    </submittedName>
</protein>
<reference evidence="1" key="1">
    <citation type="submission" date="2020-05" db="EMBL/GenBank/DDBJ databases">
        <title>WGS assembly of Panicum virgatum.</title>
        <authorList>
            <person name="Lovell J.T."/>
            <person name="Jenkins J."/>
            <person name="Shu S."/>
            <person name="Juenger T.E."/>
            <person name="Schmutz J."/>
        </authorList>
    </citation>
    <scope>NUCLEOTIDE SEQUENCE</scope>
    <source>
        <strain evidence="1">AP13</strain>
    </source>
</reference>